<keyword evidence="2" id="KW-1185">Reference proteome</keyword>
<organism evidence="1 2">
    <name type="scientific">Limnoglobus roseus</name>
    <dbReference type="NCBI Taxonomy" id="2598579"/>
    <lineage>
        <taxon>Bacteria</taxon>
        <taxon>Pseudomonadati</taxon>
        <taxon>Planctomycetota</taxon>
        <taxon>Planctomycetia</taxon>
        <taxon>Gemmatales</taxon>
        <taxon>Gemmataceae</taxon>
        <taxon>Limnoglobus</taxon>
    </lineage>
</organism>
<evidence type="ECO:0000313" key="1">
    <source>
        <dbReference type="EMBL" id="QEL18762.1"/>
    </source>
</evidence>
<name>A0A5C1AM03_9BACT</name>
<dbReference type="EMBL" id="CP042425">
    <property type="protein sequence ID" value="QEL18762.1"/>
    <property type="molecule type" value="Genomic_DNA"/>
</dbReference>
<dbReference type="Proteomes" id="UP000324974">
    <property type="component" value="Chromosome"/>
</dbReference>
<dbReference type="OrthoDB" id="294965at2"/>
<dbReference type="AlphaFoldDB" id="A0A5C1AM03"/>
<protein>
    <submittedName>
        <fullName evidence="1">Uncharacterized protein</fullName>
    </submittedName>
</protein>
<dbReference type="RefSeq" id="WP_149113222.1">
    <property type="nucleotide sequence ID" value="NZ_CP042425.1"/>
</dbReference>
<evidence type="ECO:0000313" key="2">
    <source>
        <dbReference type="Proteomes" id="UP000324974"/>
    </source>
</evidence>
<sequence>MTNTPADLIRRTDEIREHFPHYWRDEQAQAELAAIWGEAINPQGVFVDHPNEVLYDRDGCKASISIGTAKGVFAFGCSYQTPTQGYGSAPSIWDDLFGSYSDARAAAIEFLLARLPTPEGQHEVSERVRIDRMRNAIAAPLRQPSLF</sequence>
<reference evidence="2" key="1">
    <citation type="submission" date="2019-08" db="EMBL/GenBank/DDBJ databases">
        <title>Limnoglobus roseus gen. nov., sp. nov., a novel freshwater planctomycete with a giant genome from the family Gemmataceae.</title>
        <authorList>
            <person name="Kulichevskaya I.S."/>
            <person name="Naumoff D.G."/>
            <person name="Miroshnikov K."/>
            <person name="Ivanova A."/>
            <person name="Philippov D.A."/>
            <person name="Hakobyan A."/>
            <person name="Rijpstra I.C."/>
            <person name="Sinninghe Damste J.S."/>
            <person name="Liesack W."/>
            <person name="Dedysh S.N."/>
        </authorList>
    </citation>
    <scope>NUCLEOTIDE SEQUENCE [LARGE SCALE GENOMIC DNA]</scope>
    <source>
        <strain evidence="2">PX52</strain>
    </source>
</reference>
<gene>
    <name evidence="1" type="ORF">PX52LOC_05800</name>
</gene>
<proteinExistence type="predicted"/>
<accession>A0A5C1AM03</accession>
<dbReference type="KEGG" id="lrs:PX52LOC_05800"/>